<feature type="compositionally biased region" description="Polar residues" evidence="1">
    <location>
        <begin position="164"/>
        <end position="196"/>
    </location>
</feature>
<feature type="compositionally biased region" description="Polar residues" evidence="1">
    <location>
        <begin position="25"/>
        <end position="36"/>
    </location>
</feature>
<name>A0A9P6BUS1_9AGAR</name>
<organism evidence="2 3">
    <name type="scientific">Macrolepiota fuliginosa MF-IS2</name>
    <dbReference type="NCBI Taxonomy" id="1400762"/>
    <lineage>
        <taxon>Eukaryota</taxon>
        <taxon>Fungi</taxon>
        <taxon>Dikarya</taxon>
        <taxon>Basidiomycota</taxon>
        <taxon>Agaricomycotina</taxon>
        <taxon>Agaricomycetes</taxon>
        <taxon>Agaricomycetidae</taxon>
        <taxon>Agaricales</taxon>
        <taxon>Agaricineae</taxon>
        <taxon>Agaricaceae</taxon>
        <taxon>Macrolepiota</taxon>
    </lineage>
</organism>
<keyword evidence="3" id="KW-1185">Reference proteome</keyword>
<evidence type="ECO:0000313" key="3">
    <source>
        <dbReference type="Proteomes" id="UP000807342"/>
    </source>
</evidence>
<protein>
    <submittedName>
        <fullName evidence="2">Uncharacterized protein</fullName>
    </submittedName>
</protein>
<feature type="compositionally biased region" description="Low complexity" evidence="1">
    <location>
        <begin position="49"/>
        <end position="59"/>
    </location>
</feature>
<dbReference type="Proteomes" id="UP000807342">
    <property type="component" value="Unassembled WGS sequence"/>
</dbReference>
<evidence type="ECO:0000313" key="2">
    <source>
        <dbReference type="EMBL" id="KAF9439567.1"/>
    </source>
</evidence>
<gene>
    <name evidence="2" type="ORF">P691DRAFT_769409</name>
</gene>
<proteinExistence type="predicted"/>
<sequence length="286" mass="31031">MAMRILQGPATPQSKRRKGWGWDDTPSNSASSTDAQENMDEDVFHDNNSTPTPSPQTAPSLLMCNELTAYRSQSSTEGSELALRAQLTNLVKGAIETSIKILSLTGKHFHKEDQILALTTNLLETMTGQYPSPSQDSEASVSEAIKTLAGEVKRIAEKVDHLPNGQQNPPDTSLAASTHNPNTSFPKSYANATVEQHPTHPDKTGLSQYRPPTNPNKAHHPSRVVISFNEPIPADKRRDEATIVSDINSHLAAQGAPPQLKIIAIKWNSQGNCIAFTRSDQNAAAI</sequence>
<reference evidence="2" key="1">
    <citation type="submission" date="2020-11" db="EMBL/GenBank/DDBJ databases">
        <authorList>
            <consortium name="DOE Joint Genome Institute"/>
            <person name="Ahrendt S."/>
            <person name="Riley R."/>
            <person name="Andreopoulos W."/>
            <person name="Labutti K."/>
            <person name="Pangilinan J."/>
            <person name="Ruiz-Duenas F.J."/>
            <person name="Barrasa J.M."/>
            <person name="Sanchez-Garcia M."/>
            <person name="Camarero S."/>
            <person name="Miyauchi S."/>
            <person name="Serrano A."/>
            <person name="Linde D."/>
            <person name="Babiker R."/>
            <person name="Drula E."/>
            <person name="Ayuso-Fernandez I."/>
            <person name="Pacheco R."/>
            <person name="Padilla G."/>
            <person name="Ferreira P."/>
            <person name="Barriuso J."/>
            <person name="Kellner H."/>
            <person name="Castanera R."/>
            <person name="Alfaro M."/>
            <person name="Ramirez L."/>
            <person name="Pisabarro A.G."/>
            <person name="Kuo A."/>
            <person name="Tritt A."/>
            <person name="Lipzen A."/>
            <person name="He G."/>
            <person name="Yan M."/>
            <person name="Ng V."/>
            <person name="Cullen D."/>
            <person name="Martin F."/>
            <person name="Rosso M.-N."/>
            <person name="Henrissat B."/>
            <person name="Hibbett D."/>
            <person name="Martinez A.T."/>
            <person name="Grigoriev I.V."/>
        </authorList>
    </citation>
    <scope>NUCLEOTIDE SEQUENCE</scope>
    <source>
        <strain evidence="2">MF-IS2</strain>
    </source>
</reference>
<accession>A0A9P6BUS1</accession>
<dbReference type="AlphaFoldDB" id="A0A9P6BUS1"/>
<comment type="caution">
    <text evidence="2">The sequence shown here is derived from an EMBL/GenBank/DDBJ whole genome shotgun (WGS) entry which is preliminary data.</text>
</comment>
<feature type="region of interest" description="Disordered" evidence="1">
    <location>
        <begin position="1"/>
        <end position="59"/>
    </location>
</feature>
<evidence type="ECO:0000256" key="1">
    <source>
        <dbReference type="SAM" id="MobiDB-lite"/>
    </source>
</evidence>
<dbReference type="EMBL" id="MU153944">
    <property type="protein sequence ID" value="KAF9439567.1"/>
    <property type="molecule type" value="Genomic_DNA"/>
</dbReference>
<feature type="region of interest" description="Disordered" evidence="1">
    <location>
        <begin position="160"/>
        <end position="222"/>
    </location>
</feature>
<feature type="non-terminal residue" evidence="2">
    <location>
        <position position="286"/>
    </location>
</feature>